<dbReference type="KEGG" id="pshq:F3W81_20360"/>
<name>A0A7L9WSX2_9RHOB</name>
<accession>A0A7L9WSX2</accession>
<evidence type="ECO:0000256" key="1">
    <source>
        <dbReference type="SAM" id="MobiDB-lite"/>
    </source>
</evidence>
<keyword evidence="3" id="KW-1185">Reference proteome</keyword>
<evidence type="ECO:0000313" key="2">
    <source>
        <dbReference type="EMBL" id="QOL82982.1"/>
    </source>
</evidence>
<evidence type="ECO:0000313" key="3">
    <source>
        <dbReference type="Proteomes" id="UP000594118"/>
    </source>
</evidence>
<feature type="region of interest" description="Disordered" evidence="1">
    <location>
        <begin position="37"/>
        <end position="72"/>
    </location>
</feature>
<dbReference type="AlphaFoldDB" id="A0A7L9WSX2"/>
<dbReference type="Proteomes" id="UP000594118">
    <property type="component" value="Chromosome"/>
</dbReference>
<reference evidence="2 3" key="1">
    <citation type="submission" date="2019-10" db="EMBL/GenBank/DDBJ databases">
        <title>Pseudopuniceibacterium sp. HQ09 islated from Antarctica.</title>
        <authorList>
            <person name="Liao L."/>
            <person name="Su S."/>
            <person name="Chen B."/>
            <person name="Yu Y."/>
        </authorList>
    </citation>
    <scope>NUCLEOTIDE SEQUENCE [LARGE SCALE GENOMIC DNA]</scope>
    <source>
        <strain evidence="2 3">HQ09</strain>
    </source>
</reference>
<sequence length="72" mass="7741">MRSNLWMIDVLADLQEAAQQRGLTAFADQLRIARRVAHAEMSSHPDATPPPDGPDSAVQDVSGDDPGQDETA</sequence>
<organism evidence="2 3">
    <name type="scientific">Pseudooceanicola spongiae</name>
    <dbReference type="NCBI Taxonomy" id="2613965"/>
    <lineage>
        <taxon>Bacteria</taxon>
        <taxon>Pseudomonadati</taxon>
        <taxon>Pseudomonadota</taxon>
        <taxon>Alphaproteobacteria</taxon>
        <taxon>Rhodobacterales</taxon>
        <taxon>Paracoccaceae</taxon>
        <taxon>Pseudooceanicola</taxon>
    </lineage>
</organism>
<protein>
    <submittedName>
        <fullName evidence="2">Uncharacterized protein</fullName>
    </submittedName>
</protein>
<gene>
    <name evidence="2" type="ORF">F3W81_20360</name>
</gene>
<dbReference type="RefSeq" id="WP_193081401.1">
    <property type="nucleotide sequence ID" value="NZ_CP045201.1"/>
</dbReference>
<dbReference type="EMBL" id="CP045201">
    <property type="protein sequence ID" value="QOL82982.1"/>
    <property type="molecule type" value="Genomic_DNA"/>
</dbReference>
<feature type="compositionally biased region" description="Acidic residues" evidence="1">
    <location>
        <begin position="62"/>
        <end position="72"/>
    </location>
</feature>
<proteinExistence type="predicted"/>